<dbReference type="PROSITE" id="PS00701">
    <property type="entry name" value="RIBOSOMAL_L16_2"/>
    <property type="match status" value="1"/>
</dbReference>
<dbReference type="Pfam" id="PF00252">
    <property type="entry name" value="Ribosomal_L16"/>
    <property type="match status" value="1"/>
</dbReference>
<evidence type="ECO:0000256" key="2">
    <source>
        <dbReference type="ARBA" id="ARBA00022980"/>
    </source>
</evidence>
<dbReference type="PRINTS" id="PR00060">
    <property type="entry name" value="RIBOSOMALL16"/>
</dbReference>
<dbReference type="GO" id="GO:0005762">
    <property type="term" value="C:mitochondrial large ribosomal subunit"/>
    <property type="evidence" value="ECO:0007669"/>
    <property type="project" value="TreeGrafter"/>
</dbReference>
<protein>
    <submittedName>
        <fullName evidence="6">Mrpl16-mitochondrial ribosomal large subunit</fullName>
    </submittedName>
</protein>
<keyword evidence="3 4" id="KW-0687">Ribonucleoprotein</keyword>
<gene>
    <name evidence="6" type="ORF">Malapachy_3949</name>
</gene>
<dbReference type="OrthoDB" id="268521at2759"/>
<dbReference type="InterPro" id="IPR016180">
    <property type="entry name" value="Ribosomal_uL16_dom"/>
</dbReference>
<evidence type="ECO:0000313" key="6">
    <source>
        <dbReference type="EMBL" id="KOS14232.1"/>
    </source>
</evidence>
<dbReference type="PANTHER" id="PTHR12220:SF13">
    <property type="entry name" value="LARGE RIBOSOMAL SUBUNIT PROTEIN UL16M"/>
    <property type="match status" value="1"/>
</dbReference>
<dbReference type="InterPro" id="IPR036920">
    <property type="entry name" value="Ribosomal_uL16_sf"/>
</dbReference>
<dbReference type="GO" id="GO:0032543">
    <property type="term" value="P:mitochondrial translation"/>
    <property type="evidence" value="ECO:0007669"/>
    <property type="project" value="TreeGrafter"/>
</dbReference>
<dbReference type="InterPro" id="IPR047873">
    <property type="entry name" value="Ribosomal_uL16"/>
</dbReference>
<dbReference type="RefSeq" id="XP_017991864.1">
    <property type="nucleotide sequence ID" value="XM_018138408.1"/>
</dbReference>
<comment type="similarity">
    <text evidence="1 4">Belongs to the universal ribosomal protein uL16 family.</text>
</comment>
<organism evidence="6 7">
    <name type="scientific">Malassezia pachydermatis</name>
    <dbReference type="NCBI Taxonomy" id="77020"/>
    <lineage>
        <taxon>Eukaryota</taxon>
        <taxon>Fungi</taxon>
        <taxon>Dikarya</taxon>
        <taxon>Basidiomycota</taxon>
        <taxon>Ustilaginomycotina</taxon>
        <taxon>Malasseziomycetes</taxon>
        <taxon>Malasseziales</taxon>
        <taxon>Malasseziaceae</taxon>
        <taxon>Malassezia</taxon>
    </lineage>
</organism>
<keyword evidence="7" id="KW-1185">Reference proteome</keyword>
<comment type="caution">
    <text evidence="6">The sequence shown here is derived from an EMBL/GenBank/DDBJ whole genome shotgun (WGS) entry which is preliminary data.</text>
</comment>
<keyword evidence="2 4" id="KW-0689">Ribosomal protein</keyword>
<dbReference type="Proteomes" id="UP000037751">
    <property type="component" value="Unassembled WGS sequence"/>
</dbReference>
<sequence length="208" mass="23026">MSFRSFLGGTRASIPAVVSSWKHLLSEFTWRPSNIFSQVRFASNLGPRRTKYRKSHKGRVSFPIGGSVKGTTVTQGMYGIRTLEPCRITATQLTAAETALKRKLKVVRGSQVFMRVFPDVPVCVKGNETRMGKGKGSFEYWACRVPVGRVLFEIGGHVEVRPEVAKDALRLAAAKLPIRTEFITASTPPRLGREVNPDLSKPKLGKQP</sequence>
<dbReference type="NCBIfam" id="TIGR01164">
    <property type="entry name" value="rplP_bact"/>
    <property type="match status" value="1"/>
</dbReference>
<dbReference type="PANTHER" id="PTHR12220">
    <property type="entry name" value="50S/60S RIBOSOMAL PROTEIN L16"/>
    <property type="match status" value="1"/>
</dbReference>
<accession>A0A0M9VPG7</accession>
<evidence type="ECO:0000313" key="7">
    <source>
        <dbReference type="Proteomes" id="UP000037751"/>
    </source>
</evidence>
<dbReference type="STRING" id="77020.A0A0M9VPG7"/>
<evidence type="ECO:0000256" key="4">
    <source>
        <dbReference type="RuleBase" id="RU004413"/>
    </source>
</evidence>
<dbReference type="AlphaFoldDB" id="A0A0M9VPG7"/>
<dbReference type="GO" id="GO:0003735">
    <property type="term" value="F:structural constituent of ribosome"/>
    <property type="evidence" value="ECO:0007669"/>
    <property type="project" value="InterPro"/>
</dbReference>
<evidence type="ECO:0000256" key="3">
    <source>
        <dbReference type="ARBA" id="ARBA00023274"/>
    </source>
</evidence>
<evidence type="ECO:0000256" key="5">
    <source>
        <dbReference type="SAM" id="MobiDB-lite"/>
    </source>
</evidence>
<dbReference type="InterPro" id="IPR000114">
    <property type="entry name" value="Ribosomal_uL16_bact-type"/>
</dbReference>
<dbReference type="InterPro" id="IPR020798">
    <property type="entry name" value="Ribosomal_uL16_CS"/>
</dbReference>
<proteinExistence type="inferred from homology"/>
<dbReference type="CDD" id="cd01433">
    <property type="entry name" value="Ribosomal_L16_L10e"/>
    <property type="match status" value="1"/>
</dbReference>
<reference evidence="6 7" key="1">
    <citation type="submission" date="2015-07" db="EMBL/GenBank/DDBJ databases">
        <title>Draft Genome Sequence of Malassezia furfur CBS1878 and Malassezia pachydermatis CBS1879.</title>
        <authorList>
            <person name="Triana S."/>
            <person name="Ohm R."/>
            <person name="Gonzalez A."/>
            <person name="DeCock H."/>
            <person name="Restrepo S."/>
            <person name="Celis A."/>
        </authorList>
    </citation>
    <scope>NUCLEOTIDE SEQUENCE [LARGE SCALE GENOMIC DNA]</scope>
    <source>
        <strain evidence="6 7">CBS 1879</strain>
    </source>
</reference>
<dbReference type="GO" id="GO:0019843">
    <property type="term" value="F:rRNA binding"/>
    <property type="evidence" value="ECO:0007669"/>
    <property type="project" value="InterPro"/>
</dbReference>
<dbReference type="SUPFAM" id="SSF54686">
    <property type="entry name" value="Ribosomal protein L16p/L10e"/>
    <property type="match status" value="1"/>
</dbReference>
<dbReference type="GeneID" id="28730284"/>
<feature type="region of interest" description="Disordered" evidence="5">
    <location>
        <begin position="189"/>
        <end position="208"/>
    </location>
</feature>
<dbReference type="EMBL" id="LGAV01000004">
    <property type="protein sequence ID" value="KOS14232.1"/>
    <property type="molecule type" value="Genomic_DNA"/>
</dbReference>
<dbReference type="VEuPathDB" id="FungiDB:Malapachy_3949"/>
<name>A0A0M9VPG7_9BASI</name>
<dbReference type="Gene3D" id="3.90.1170.10">
    <property type="entry name" value="Ribosomal protein L10e/L16"/>
    <property type="match status" value="1"/>
</dbReference>
<evidence type="ECO:0000256" key="1">
    <source>
        <dbReference type="ARBA" id="ARBA00008931"/>
    </source>
</evidence>